<evidence type="ECO:0000313" key="2">
    <source>
        <dbReference type="EMBL" id="EJN93601.1"/>
    </source>
</evidence>
<reference evidence="2 3" key="1">
    <citation type="submission" date="2009-12" db="EMBL/GenBank/DDBJ databases">
        <authorList>
            <person name="Lefebure T."/>
            <person name="Cornejo O.E."/>
            <person name="Pavinski Bitar P.D."/>
            <person name="Lang P."/>
            <person name="Stanhope M.J."/>
        </authorList>
    </citation>
    <scope>NUCLEOTIDE SEQUENCE [LARGE SCALE GENOMIC DNA]</scope>
    <source>
        <strain evidence="2 3">FA-1</strain>
    </source>
</reference>
<organism evidence="2 3">
    <name type="scientific">Streptococcus ratti FA-1 = DSM 20564</name>
    <dbReference type="NCBI Taxonomy" id="699248"/>
    <lineage>
        <taxon>Bacteria</taxon>
        <taxon>Bacillati</taxon>
        <taxon>Bacillota</taxon>
        <taxon>Bacilli</taxon>
        <taxon>Lactobacillales</taxon>
        <taxon>Streptococcaceae</taxon>
        <taxon>Streptococcus</taxon>
    </lineage>
</organism>
<keyword evidence="3" id="KW-1185">Reference proteome</keyword>
<dbReference type="InterPro" id="IPR037914">
    <property type="entry name" value="SpoVT-AbrB_sf"/>
</dbReference>
<comment type="caution">
    <text evidence="2">The sequence shown here is derived from an EMBL/GenBank/DDBJ whole genome shotgun (WGS) entry which is preliminary data.</text>
</comment>
<evidence type="ECO:0000313" key="3">
    <source>
        <dbReference type="Proteomes" id="UP000007815"/>
    </source>
</evidence>
<feature type="domain" description="SpoVT-AbrB" evidence="1">
    <location>
        <begin position="7"/>
        <end position="49"/>
    </location>
</feature>
<dbReference type="Gene3D" id="2.10.260.10">
    <property type="match status" value="1"/>
</dbReference>
<dbReference type="NCBIfam" id="NF047400">
    <property type="entry name" value="MazE_PemI_antitoxin"/>
    <property type="match status" value="1"/>
</dbReference>
<dbReference type="SUPFAM" id="SSF89447">
    <property type="entry name" value="AbrB/MazE/MraZ-like"/>
    <property type="match status" value="1"/>
</dbReference>
<dbReference type="RefSeq" id="WP_003087697.1">
    <property type="nucleotide sequence ID" value="NZ_AJTZ01000005.1"/>
</dbReference>
<dbReference type="SMART" id="SM00966">
    <property type="entry name" value="SpoVT_AbrB"/>
    <property type="match status" value="1"/>
</dbReference>
<dbReference type="InterPro" id="IPR007159">
    <property type="entry name" value="SpoVT-AbrB_dom"/>
</dbReference>
<dbReference type="EMBL" id="AJTZ01000005">
    <property type="protein sequence ID" value="EJN93601.1"/>
    <property type="molecule type" value="Genomic_DNA"/>
</dbReference>
<accession>A0ABP2QX66</accession>
<dbReference type="Pfam" id="PF04014">
    <property type="entry name" value="MazE_antitoxin"/>
    <property type="match status" value="1"/>
</dbReference>
<sequence>MATVKARKVGNSMTVTIPKDLKVKEGTEFSVYRGVDGVIVLAPKLANPFDGKTDLAMSDDFEGMALLDNEA</sequence>
<gene>
    <name evidence="2" type="ORF">SRA_03666</name>
</gene>
<proteinExistence type="predicted"/>
<dbReference type="Proteomes" id="UP000007815">
    <property type="component" value="Unassembled WGS sequence"/>
</dbReference>
<name>A0ABP2QX66_STRRT</name>
<protein>
    <recommendedName>
        <fullName evidence="1">SpoVT-AbrB domain-containing protein</fullName>
    </recommendedName>
</protein>
<evidence type="ECO:0000259" key="1">
    <source>
        <dbReference type="SMART" id="SM00966"/>
    </source>
</evidence>